<dbReference type="AlphaFoldDB" id="A0A6A4SDT2"/>
<evidence type="ECO:0000313" key="3">
    <source>
        <dbReference type="EMBL" id="KAF0032323.1"/>
    </source>
</evidence>
<evidence type="ECO:0000256" key="2">
    <source>
        <dbReference type="SAM" id="MobiDB-lite"/>
    </source>
</evidence>
<feature type="region of interest" description="Disordered" evidence="2">
    <location>
        <begin position="337"/>
        <end position="404"/>
    </location>
</feature>
<reference evidence="3 4" key="1">
    <citation type="submission" date="2019-06" db="EMBL/GenBank/DDBJ databases">
        <title>Draft genomes of female and male turbot (Scophthalmus maximus).</title>
        <authorList>
            <person name="Xu H."/>
            <person name="Xu X.-W."/>
            <person name="Shao C."/>
            <person name="Chen S."/>
        </authorList>
    </citation>
    <scope>NUCLEOTIDE SEQUENCE [LARGE SCALE GENOMIC DNA]</scope>
    <source>
        <strain evidence="3">Ysfricsl-2016a</strain>
        <tissue evidence="3">Blood</tissue>
    </source>
</reference>
<proteinExistence type="predicted"/>
<feature type="coiled-coil region" evidence="1">
    <location>
        <begin position="54"/>
        <end position="83"/>
    </location>
</feature>
<feature type="compositionally biased region" description="Polar residues" evidence="2">
    <location>
        <begin position="341"/>
        <end position="350"/>
    </location>
</feature>
<feature type="compositionally biased region" description="Basic and acidic residues" evidence="2">
    <location>
        <begin position="373"/>
        <end position="386"/>
    </location>
</feature>
<dbReference type="Proteomes" id="UP000438429">
    <property type="component" value="Unassembled WGS sequence"/>
</dbReference>
<organism evidence="3 4">
    <name type="scientific">Scophthalmus maximus</name>
    <name type="common">Turbot</name>
    <name type="synonym">Psetta maxima</name>
    <dbReference type="NCBI Taxonomy" id="52904"/>
    <lineage>
        <taxon>Eukaryota</taxon>
        <taxon>Metazoa</taxon>
        <taxon>Chordata</taxon>
        <taxon>Craniata</taxon>
        <taxon>Vertebrata</taxon>
        <taxon>Euteleostomi</taxon>
        <taxon>Actinopterygii</taxon>
        <taxon>Neopterygii</taxon>
        <taxon>Teleostei</taxon>
        <taxon>Neoteleostei</taxon>
        <taxon>Acanthomorphata</taxon>
        <taxon>Carangaria</taxon>
        <taxon>Pleuronectiformes</taxon>
        <taxon>Pleuronectoidei</taxon>
        <taxon>Scophthalmidae</taxon>
        <taxon>Scophthalmus</taxon>
    </lineage>
</organism>
<comment type="caution">
    <text evidence="3">The sequence shown here is derived from an EMBL/GenBank/DDBJ whole genome shotgun (WGS) entry which is preliminary data.</text>
</comment>
<keyword evidence="1" id="KW-0175">Coiled coil</keyword>
<feature type="compositionally biased region" description="Basic and acidic residues" evidence="2">
    <location>
        <begin position="351"/>
        <end position="362"/>
    </location>
</feature>
<dbReference type="EMBL" id="VEVO01000013">
    <property type="protein sequence ID" value="KAF0032323.1"/>
    <property type="molecule type" value="Genomic_DNA"/>
</dbReference>
<evidence type="ECO:0000313" key="4">
    <source>
        <dbReference type="Proteomes" id="UP000438429"/>
    </source>
</evidence>
<gene>
    <name evidence="3" type="ORF">F2P81_014613</name>
</gene>
<accession>A0A6A4SDT2</accession>
<name>A0A6A4SDT2_SCOMX</name>
<evidence type="ECO:0000256" key="1">
    <source>
        <dbReference type="SAM" id="Coils"/>
    </source>
</evidence>
<evidence type="ECO:0008006" key="5">
    <source>
        <dbReference type="Google" id="ProtNLM"/>
    </source>
</evidence>
<sequence length="412" mass="44431">MGRVISKGLVTERELMSFSCLDFHHLLVVKDPNPGRSRGVPPKLRAIAASFLSRHQERLRQQEEEEKLRKETEEERLKTAQKKTTAVCWPYRILTKIQNDSTIGLCSVGGGVKMTRGQAATEEDARVLGMLAVQVERDPKTGATVVRSVAPVSTPAGAARDNTVFDDGRKSIHTVGGSGGQPSTEELGQILSVIDGVGMEALLDEVTVMPIEADNVEASGPLKENLSLSTHQATSNGKNILLDSSRRYDLEAELSIEDNAVSVGNEKDKKDDTSIMVVRDMVVDNVEVQRLEEGPVTLLFLGYTDATPDPGSGQEGDEGMITVERVIITEDGEEYVVGPETSASPPSTSNKEPEQEAGKESQEVFQDIPLDGARVKVQGEEGDKGLHKSSSPSVAAAEGTSKRKTCQCCSVM</sequence>
<protein>
    <recommendedName>
        <fullName evidence="5">Paralemmin-2-like</fullName>
    </recommendedName>
</protein>